<dbReference type="EMBL" id="JAYKXN010000005">
    <property type="protein sequence ID" value="KAK7284841.1"/>
    <property type="molecule type" value="Genomic_DNA"/>
</dbReference>
<gene>
    <name evidence="6" type="ORF">RJT34_19594</name>
</gene>
<keyword evidence="3" id="KW-0505">Motor protein</keyword>
<evidence type="ECO:0000313" key="6">
    <source>
        <dbReference type="EMBL" id="KAK7284841.1"/>
    </source>
</evidence>
<feature type="compositionally biased region" description="Basic and acidic residues" evidence="5">
    <location>
        <begin position="143"/>
        <end position="153"/>
    </location>
</feature>
<dbReference type="PANTHER" id="PTHR47970:SF12">
    <property type="entry name" value="KINESIN FAMILY MEMBER 11"/>
    <property type="match status" value="1"/>
</dbReference>
<dbReference type="GO" id="GO:0008574">
    <property type="term" value="F:plus-end-directed microtubule motor activity"/>
    <property type="evidence" value="ECO:0007669"/>
    <property type="project" value="TreeGrafter"/>
</dbReference>
<name>A0AAN9P4M9_CLITE</name>
<accession>A0AAN9P4M9</accession>
<dbReference type="Proteomes" id="UP001359559">
    <property type="component" value="Unassembled WGS sequence"/>
</dbReference>
<dbReference type="GO" id="GO:0005876">
    <property type="term" value="C:spindle microtubule"/>
    <property type="evidence" value="ECO:0007669"/>
    <property type="project" value="TreeGrafter"/>
</dbReference>
<evidence type="ECO:0000256" key="3">
    <source>
        <dbReference type="ARBA" id="ARBA00023175"/>
    </source>
</evidence>
<reference evidence="6 7" key="1">
    <citation type="submission" date="2024-01" db="EMBL/GenBank/DDBJ databases">
        <title>The genomes of 5 underutilized Papilionoideae crops provide insights into root nodulation and disease resistance.</title>
        <authorList>
            <person name="Yuan L."/>
        </authorList>
    </citation>
    <scope>NUCLEOTIDE SEQUENCE [LARGE SCALE GENOMIC DNA]</scope>
    <source>
        <strain evidence="6">LY-2023</strain>
        <tissue evidence="6">Leaf</tissue>
    </source>
</reference>
<keyword evidence="2" id="KW-0963">Cytoplasm</keyword>
<keyword evidence="7" id="KW-1185">Reference proteome</keyword>
<protein>
    <submittedName>
        <fullName evidence="6">Uncharacterized protein</fullName>
    </submittedName>
</protein>
<dbReference type="GO" id="GO:0051231">
    <property type="term" value="P:spindle elongation"/>
    <property type="evidence" value="ECO:0007669"/>
    <property type="project" value="TreeGrafter"/>
</dbReference>
<evidence type="ECO:0000256" key="1">
    <source>
        <dbReference type="ARBA" id="ARBA00004245"/>
    </source>
</evidence>
<dbReference type="GO" id="GO:0090307">
    <property type="term" value="P:mitotic spindle assembly"/>
    <property type="evidence" value="ECO:0007669"/>
    <property type="project" value="TreeGrafter"/>
</dbReference>
<feature type="region of interest" description="Disordered" evidence="5">
    <location>
        <begin position="143"/>
        <end position="166"/>
    </location>
</feature>
<organism evidence="6 7">
    <name type="scientific">Clitoria ternatea</name>
    <name type="common">Butterfly pea</name>
    <dbReference type="NCBI Taxonomy" id="43366"/>
    <lineage>
        <taxon>Eukaryota</taxon>
        <taxon>Viridiplantae</taxon>
        <taxon>Streptophyta</taxon>
        <taxon>Embryophyta</taxon>
        <taxon>Tracheophyta</taxon>
        <taxon>Spermatophyta</taxon>
        <taxon>Magnoliopsida</taxon>
        <taxon>eudicotyledons</taxon>
        <taxon>Gunneridae</taxon>
        <taxon>Pentapetalae</taxon>
        <taxon>rosids</taxon>
        <taxon>fabids</taxon>
        <taxon>Fabales</taxon>
        <taxon>Fabaceae</taxon>
        <taxon>Papilionoideae</taxon>
        <taxon>50 kb inversion clade</taxon>
        <taxon>NPAAA clade</taxon>
        <taxon>indigoferoid/millettioid clade</taxon>
        <taxon>Phaseoleae</taxon>
        <taxon>Clitoria</taxon>
    </lineage>
</organism>
<proteinExistence type="predicted"/>
<dbReference type="AlphaFoldDB" id="A0AAN9P4M9"/>
<keyword evidence="4" id="KW-0206">Cytoskeleton</keyword>
<evidence type="ECO:0000256" key="5">
    <source>
        <dbReference type="SAM" id="MobiDB-lite"/>
    </source>
</evidence>
<dbReference type="InterPro" id="IPR047149">
    <property type="entry name" value="KIF11-like"/>
</dbReference>
<comment type="caution">
    <text evidence="6">The sequence shown here is derived from an EMBL/GenBank/DDBJ whole genome shotgun (WGS) entry which is preliminary data.</text>
</comment>
<evidence type="ECO:0000256" key="2">
    <source>
        <dbReference type="ARBA" id="ARBA00022490"/>
    </source>
</evidence>
<evidence type="ECO:0000313" key="7">
    <source>
        <dbReference type="Proteomes" id="UP001359559"/>
    </source>
</evidence>
<comment type="subcellular location">
    <subcellularLocation>
        <location evidence="1">Cytoplasm</location>
        <location evidence="1">Cytoskeleton</location>
    </subcellularLocation>
</comment>
<sequence>MGWRGSIVLIYAEGDIAKNSEDILEHVDGEYHWLDLVCIRIYYFFLGALVAVTSEQEPECIVGVFNTGRTHARRLEAFREDHAGQAASIEQKAFETFQEYRDYEPNGSTPVRCEHDVPTKGTIESLRTLPMEALLEEFRENHPYESSDVKELKPSLIPRSPLSQLN</sequence>
<evidence type="ECO:0000256" key="4">
    <source>
        <dbReference type="ARBA" id="ARBA00023212"/>
    </source>
</evidence>
<dbReference type="GO" id="GO:0072686">
    <property type="term" value="C:mitotic spindle"/>
    <property type="evidence" value="ECO:0007669"/>
    <property type="project" value="TreeGrafter"/>
</dbReference>
<dbReference type="PANTHER" id="PTHR47970">
    <property type="entry name" value="KINESIN-LIKE PROTEIN KIF11"/>
    <property type="match status" value="1"/>
</dbReference>